<dbReference type="InterPro" id="IPR045247">
    <property type="entry name" value="Oye-like"/>
</dbReference>
<accession>A0ABU2E2G4</accession>
<sequence length="125" mass="13710">MRDGRRAHPAHPGGFTRENAQQILADGNGGLVAFGRMFIANPDLPERPRTGAPLNRYDRTPFYGGDARGYTDYPFPRGMAAAQVPLAGNASAARRRPHRRFCGIVSAPGARRLRAPPLSCRRNTR</sequence>
<evidence type="ECO:0000313" key="2">
    <source>
        <dbReference type="Proteomes" id="UP001248067"/>
    </source>
</evidence>
<name>A0ABU2E2G4_9BURK</name>
<gene>
    <name evidence="1" type="primary">nemA_4</name>
    <name evidence="1" type="ORF">FEQ00_02475</name>
</gene>
<dbReference type="EC" id="1.-.-.-" evidence="1"/>
<reference evidence="1 2" key="1">
    <citation type="submission" date="2019-06" db="EMBL/GenBank/DDBJ databases">
        <title>Evolution of Burkholderia multivorans in the lungs of Cystic Fibrosis patients.</title>
        <authorList>
            <person name="Moreira L.M."/>
        </authorList>
    </citation>
    <scope>NUCLEOTIDE SEQUENCE [LARGE SCALE GENOMIC DNA]</scope>
    <source>
        <strain evidence="1 2">VC13239</strain>
    </source>
</reference>
<organism evidence="1 2">
    <name type="scientific">Burkholderia pseudomultivorans</name>
    <dbReference type="NCBI Taxonomy" id="1207504"/>
    <lineage>
        <taxon>Bacteria</taxon>
        <taxon>Pseudomonadati</taxon>
        <taxon>Pseudomonadota</taxon>
        <taxon>Betaproteobacteria</taxon>
        <taxon>Burkholderiales</taxon>
        <taxon>Burkholderiaceae</taxon>
        <taxon>Burkholderia</taxon>
        <taxon>Burkholderia cepacia complex</taxon>
    </lineage>
</organism>
<keyword evidence="2" id="KW-1185">Reference proteome</keyword>
<comment type="caution">
    <text evidence="1">The sequence shown here is derived from an EMBL/GenBank/DDBJ whole genome shotgun (WGS) entry which is preliminary data.</text>
</comment>
<protein>
    <submittedName>
        <fullName evidence="1">N-ethylmaleimide reductase</fullName>
        <ecNumber evidence="1">1.-.-.-</ecNumber>
    </submittedName>
</protein>
<dbReference type="SUPFAM" id="SSF51395">
    <property type="entry name" value="FMN-linked oxidoreductases"/>
    <property type="match status" value="1"/>
</dbReference>
<dbReference type="Proteomes" id="UP001248067">
    <property type="component" value="Unassembled WGS sequence"/>
</dbReference>
<proteinExistence type="predicted"/>
<evidence type="ECO:0000313" key="1">
    <source>
        <dbReference type="EMBL" id="MDR8754052.1"/>
    </source>
</evidence>
<dbReference type="PANTHER" id="PTHR22893">
    <property type="entry name" value="NADH OXIDOREDUCTASE-RELATED"/>
    <property type="match status" value="1"/>
</dbReference>
<dbReference type="InterPro" id="IPR013785">
    <property type="entry name" value="Aldolase_TIM"/>
</dbReference>
<keyword evidence="1" id="KW-0560">Oxidoreductase</keyword>
<dbReference type="GO" id="GO:0016491">
    <property type="term" value="F:oxidoreductase activity"/>
    <property type="evidence" value="ECO:0007669"/>
    <property type="project" value="UniProtKB-KW"/>
</dbReference>
<dbReference type="Gene3D" id="3.20.20.70">
    <property type="entry name" value="Aldolase class I"/>
    <property type="match status" value="1"/>
</dbReference>
<dbReference type="EMBL" id="VJSY01000016">
    <property type="protein sequence ID" value="MDR8754052.1"/>
    <property type="molecule type" value="Genomic_DNA"/>
</dbReference>
<dbReference type="PANTHER" id="PTHR22893:SF91">
    <property type="entry name" value="NADPH DEHYDROGENASE 2-RELATED"/>
    <property type="match status" value="1"/>
</dbReference>